<dbReference type="SUPFAM" id="SSF55550">
    <property type="entry name" value="SH2 domain"/>
    <property type="match status" value="1"/>
</dbReference>
<dbReference type="SMART" id="SM00252">
    <property type="entry name" value="SH2"/>
    <property type="match status" value="1"/>
</dbReference>
<evidence type="ECO:0000313" key="3">
    <source>
        <dbReference type="EMBL" id="KAK1331026.1"/>
    </source>
</evidence>
<keyword evidence="4" id="KW-1185">Reference proteome</keyword>
<evidence type="ECO:0000313" key="4">
    <source>
        <dbReference type="Proteomes" id="UP001177744"/>
    </source>
</evidence>
<dbReference type="AlphaFoldDB" id="A0AA40HHY9"/>
<evidence type="ECO:0000256" key="1">
    <source>
        <dbReference type="PROSITE-ProRule" id="PRU00191"/>
    </source>
</evidence>
<protein>
    <recommendedName>
        <fullName evidence="2">SH2 domain-containing protein</fullName>
    </recommendedName>
</protein>
<dbReference type="PRINTS" id="PR00678">
    <property type="entry name" value="PI3KINASEP85"/>
</dbReference>
<dbReference type="Pfam" id="PF00017">
    <property type="entry name" value="SH2"/>
    <property type="match status" value="1"/>
</dbReference>
<evidence type="ECO:0000259" key="2">
    <source>
        <dbReference type="PROSITE" id="PS50001"/>
    </source>
</evidence>
<accession>A0AA40HHY9</accession>
<dbReference type="Gene3D" id="3.30.505.10">
    <property type="entry name" value="SH2 domain"/>
    <property type="match status" value="1"/>
</dbReference>
<name>A0AA40HHY9_CNENI</name>
<dbReference type="InterPro" id="IPR036860">
    <property type="entry name" value="SH2_dom_sf"/>
</dbReference>
<dbReference type="PRINTS" id="PR00401">
    <property type="entry name" value="SH2DOMAIN"/>
</dbReference>
<reference evidence="3" key="1">
    <citation type="submission" date="2023-06" db="EMBL/GenBank/DDBJ databases">
        <title>Reference genome for the Northern bat (Eptesicus nilssonii), a most northern bat species.</title>
        <authorList>
            <person name="Laine V.N."/>
            <person name="Pulliainen A.T."/>
            <person name="Lilley T.M."/>
        </authorList>
    </citation>
    <scope>NUCLEOTIDE SEQUENCE</scope>
    <source>
        <strain evidence="3">BLF_Eptnil</strain>
        <tissue evidence="3">Kidney</tissue>
    </source>
</reference>
<proteinExistence type="predicted"/>
<feature type="domain" description="SH2" evidence="2">
    <location>
        <begin position="15"/>
        <end position="115"/>
    </location>
</feature>
<dbReference type="Proteomes" id="UP001177744">
    <property type="component" value="Unassembled WGS sequence"/>
</dbReference>
<gene>
    <name evidence="3" type="ORF">QTO34_008973</name>
</gene>
<dbReference type="InterPro" id="IPR000980">
    <property type="entry name" value="SH2"/>
</dbReference>
<comment type="caution">
    <text evidence="3">The sequence shown here is derived from an EMBL/GenBank/DDBJ whole genome shotgun (WGS) entry which is preliminary data.</text>
</comment>
<organism evidence="3 4">
    <name type="scientific">Cnephaeus nilssonii</name>
    <name type="common">Northern bat</name>
    <name type="synonym">Eptesicus nilssonii</name>
    <dbReference type="NCBI Taxonomy" id="3371016"/>
    <lineage>
        <taxon>Eukaryota</taxon>
        <taxon>Metazoa</taxon>
        <taxon>Chordata</taxon>
        <taxon>Craniata</taxon>
        <taxon>Vertebrata</taxon>
        <taxon>Euteleostomi</taxon>
        <taxon>Mammalia</taxon>
        <taxon>Eutheria</taxon>
        <taxon>Laurasiatheria</taxon>
        <taxon>Chiroptera</taxon>
        <taxon>Yangochiroptera</taxon>
        <taxon>Vespertilionidae</taxon>
        <taxon>Cnephaeus</taxon>
    </lineage>
</organism>
<sequence>MEDEDGLSHHEEGTWCVGKINRTQAEEMRNGKRDGTFLTRESSQRGCCACSVVVAGDTKHWVIYPRATGSVIYPTATGLGFAEPYSLYRSLKELVLHDQHTFLVQHNNALTITPARVSPGPSSHLPHSPLTHTEQDSIFLSVCLSSL</sequence>
<dbReference type="PROSITE" id="PS50001">
    <property type="entry name" value="SH2"/>
    <property type="match status" value="1"/>
</dbReference>
<dbReference type="EMBL" id="JAULJE010000020">
    <property type="protein sequence ID" value="KAK1331026.1"/>
    <property type="molecule type" value="Genomic_DNA"/>
</dbReference>
<keyword evidence="1" id="KW-0727">SH2 domain</keyword>